<dbReference type="RefSeq" id="WP_185054487.1">
    <property type="nucleotide sequence ID" value="NZ_BAABIX010000038.1"/>
</dbReference>
<feature type="compositionally biased region" description="Polar residues" evidence="1">
    <location>
        <begin position="382"/>
        <end position="391"/>
    </location>
</feature>
<evidence type="ECO:0000256" key="1">
    <source>
        <dbReference type="SAM" id="MobiDB-lite"/>
    </source>
</evidence>
<evidence type="ECO:0000313" key="3">
    <source>
        <dbReference type="Proteomes" id="UP000578449"/>
    </source>
</evidence>
<protein>
    <submittedName>
        <fullName evidence="2">HK97 family phage portal protein</fullName>
    </submittedName>
</protein>
<accession>A0A840PIF6</accession>
<evidence type="ECO:0000313" key="2">
    <source>
        <dbReference type="EMBL" id="MBB5137581.1"/>
    </source>
</evidence>
<dbReference type="InterPro" id="IPR006427">
    <property type="entry name" value="Portal_HK97"/>
</dbReference>
<reference evidence="2 3" key="1">
    <citation type="submission" date="2020-08" db="EMBL/GenBank/DDBJ databases">
        <title>Genomic Encyclopedia of Type Strains, Phase IV (KMG-IV): sequencing the most valuable type-strain genomes for metagenomic binning, comparative biology and taxonomic classification.</title>
        <authorList>
            <person name="Goeker M."/>
        </authorList>
    </citation>
    <scope>NUCLEOTIDE SEQUENCE [LARGE SCALE GENOMIC DNA]</scope>
    <source>
        <strain evidence="2 3">DSM 45615</strain>
    </source>
</reference>
<gene>
    <name evidence="2" type="ORF">HNP84_007333</name>
</gene>
<dbReference type="Pfam" id="PF04860">
    <property type="entry name" value="Phage_portal"/>
    <property type="match status" value="1"/>
</dbReference>
<dbReference type="Proteomes" id="UP000578449">
    <property type="component" value="Unassembled WGS sequence"/>
</dbReference>
<sequence>MSLFFGSEQRIFHPSRWVIPPPSQAGAAGAGVDLRATEVSLQKIAVWASVSLIAGTAGMLPLDAFDGTGTSTRQIDLPTWMEDPAGDGYGYGDWAYQVLASEMLRGNAVGIIAARGPRGLPTQIVMQHPDEIGVRRDPTTGEVEWRVAGTQIPTSDIWHQRAYPMPGRIQGLSPIGHHAATIGLGLNVLRFGNQFFEDGGHPTAILKTTASLNETAARVAKTRFLAAVSGRREPVVLGGDWEYQAIQIAPEESQFLETHKLTSIECCRIFGPGLAEVLGYETGGALTYQNIQERNIQLLIYALDPWLVRLERALSAMLPRGQYVRINRGALLRTDILTRYRAYQLAIRNRIQAPSEARELEDLPPLTPEQQAEFDSLPSPAPTSDSGGSRA</sequence>
<keyword evidence="3" id="KW-1185">Reference proteome</keyword>
<dbReference type="AlphaFoldDB" id="A0A840PIF6"/>
<comment type="caution">
    <text evidence="2">The sequence shown here is derived from an EMBL/GenBank/DDBJ whole genome shotgun (WGS) entry which is preliminary data.</text>
</comment>
<dbReference type="NCBIfam" id="TIGR01537">
    <property type="entry name" value="portal_HK97"/>
    <property type="match status" value="1"/>
</dbReference>
<name>A0A840PIF6_9ACTN</name>
<dbReference type="InterPro" id="IPR006944">
    <property type="entry name" value="Phage/GTA_portal"/>
</dbReference>
<organism evidence="2 3">
    <name type="scientific">Thermocatellispora tengchongensis</name>
    <dbReference type="NCBI Taxonomy" id="1073253"/>
    <lineage>
        <taxon>Bacteria</taxon>
        <taxon>Bacillati</taxon>
        <taxon>Actinomycetota</taxon>
        <taxon>Actinomycetes</taxon>
        <taxon>Streptosporangiales</taxon>
        <taxon>Streptosporangiaceae</taxon>
        <taxon>Thermocatellispora</taxon>
    </lineage>
</organism>
<dbReference type="EMBL" id="JACHGN010000019">
    <property type="protein sequence ID" value="MBB5137581.1"/>
    <property type="molecule type" value="Genomic_DNA"/>
</dbReference>
<feature type="region of interest" description="Disordered" evidence="1">
    <location>
        <begin position="358"/>
        <end position="391"/>
    </location>
</feature>
<proteinExistence type="predicted"/>